<feature type="compositionally biased region" description="Polar residues" evidence="5">
    <location>
        <begin position="247"/>
        <end position="258"/>
    </location>
</feature>
<keyword evidence="8" id="KW-1185">Reference proteome</keyword>
<dbReference type="FunFam" id="1.10.10.10:FF:000479">
    <property type="entry name" value="Predicted protein"/>
    <property type="match status" value="1"/>
</dbReference>
<keyword evidence="3" id="KW-0539">Nucleus</keyword>
<dbReference type="Gene3D" id="1.10.10.10">
    <property type="entry name" value="Winged helix-like DNA-binding domain superfamily/Winged helix DNA-binding domain"/>
    <property type="match status" value="1"/>
</dbReference>
<evidence type="ECO:0000313" key="7">
    <source>
        <dbReference type="EMBL" id="CAJ1936521.1"/>
    </source>
</evidence>
<evidence type="ECO:0000256" key="3">
    <source>
        <dbReference type="ARBA" id="ARBA00023242"/>
    </source>
</evidence>
<dbReference type="SUPFAM" id="SSF46785">
    <property type="entry name" value="Winged helix' DNA-binding domain"/>
    <property type="match status" value="1"/>
</dbReference>
<dbReference type="PANTHER" id="PTHR10015">
    <property type="entry name" value="HEAT SHOCK TRANSCRIPTION FACTOR"/>
    <property type="match status" value="1"/>
</dbReference>
<comment type="subcellular location">
    <subcellularLocation>
        <location evidence="1">Nucleus</location>
    </subcellularLocation>
</comment>
<feature type="region of interest" description="Disordered" evidence="5">
    <location>
        <begin position="232"/>
        <end position="279"/>
    </location>
</feature>
<evidence type="ECO:0000256" key="1">
    <source>
        <dbReference type="ARBA" id="ARBA00004123"/>
    </source>
</evidence>
<dbReference type="GO" id="GO:0043565">
    <property type="term" value="F:sequence-specific DNA binding"/>
    <property type="evidence" value="ECO:0007669"/>
    <property type="project" value="InterPro"/>
</dbReference>
<evidence type="ECO:0000256" key="2">
    <source>
        <dbReference type="ARBA" id="ARBA00023125"/>
    </source>
</evidence>
<evidence type="ECO:0000259" key="6">
    <source>
        <dbReference type="SMART" id="SM00415"/>
    </source>
</evidence>
<evidence type="ECO:0000256" key="4">
    <source>
        <dbReference type="RuleBase" id="RU004020"/>
    </source>
</evidence>
<protein>
    <recommendedName>
        <fullName evidence="6">HSF-type DNA-binding domain-containing protein</fullName>
    </recommendedName>
</protein>
<feature type="domain" description="HSF-type DNA-binding" evidence="6">
    <location>
        <begin position="126"/>
        <end position="224"/>
    </location>
</feature>
<dbReference type="PRINTS" id="PR00056">
    <property type="entry name" value="HSFDOMAIN"/>
</dbReference>
<dbReference type="InterPro" id="IPR036388">
    <property type="entry name" value="WH-like_DNA-bd_sf"/>
</dbReference>
<sequence length="398" mass="44647">MCVTNSARRGPRSLATANPNSMISKTPSLLSQRLQSNFMPLMMSSSAGDARSAMPMSMPQSVQDSPFMGAKQDATKPRRRRKPQKPGKTAKLNDRHFVVHNYHDHANDVPENDLQDVPSSKRRGGVSMSFPIKLHAILDQVEEDGLSHVISWQPHGRCFLIHKPKEFTDYVMPKYFRQTKLTSFQRQLNLYGFSRLTIGKDNGGYYHELFLRGKVFLAKTMCRTKIKGTKYKAASSPDNEPDFYTMNPVTHTPPTSDESSVEDGSYQSPKQMRSLPQTSSMPPAALRLNFPVMSSIQTPSLPSLSVSAVDQFAYQMPQQQQMQPTPLMGAGFMTDFQAPKAPASDDNAFDAAIDEIFLENGNAMDDFRNIFDPNMQIPEKIEDDEQLGNILEQLLTQV</sequence>
<dbReference type="InterPro" id="IPR036390">
    <property type="entry name" value="WH_DNA-bd_sf"/>
</dbReference>
<keyword evidence="2" id="KW-0238">DNA-binding</keyword>
<feature type="compositionally biased region" description="Polar residues" evidence="5">
    <location>
        <begin position="15"/>
        <end position="25"/>
    </location>
</feature>
<dbReference type="GO" id="GO:0003700">
    <property type="term" value="F:DNA-binding transcription factor activity"/>
    <property type="evidence" value="ECO:0007669"/>
    <property type="project" value="InterPro"/>
</dbReference>
<evidence type="ECO:0000256" key="5">
    <source>
        <dbReference type="SAM" id="MobiDB-lite"/>
    </source>
</evidence>
<feature type="region of interest" description="Disordered" evidence="5">
    <location>
        <begin position="1"/>
        <end position="25"/>
    </location>
</feature>
<proteinExistence type="inferred from homology"/>
<dbReference type="AlphaFoldDB" id="A0AAD2CMF0"/>
<reference evidence="7" key="1">
    <citation type="submission" date="2023-08" db="EMBL/GenBank/DDBJ databases">
        <authorList>
            <person name="Audoor S."/>
            <person name="Bilcke G."/>
        </authorList>
    </citation>
    <scope>NUCLEOTIDE SEQUENCE</scope>
</reference>
<evidence type="ECO:0000313" key="8">
    <source>
        <dbReference type="Proteomes" id="UP001295423"/>
    </source>
</evidence>
<dbReference type="SMART" id="SM00415">
    <property type="entry name" value="HSF"/>
    <property type="match status" value="1"/>
</dbReference>
<comment type="caution">
    <text evidence="7">The sequence shown here is derived from an EMBL/GenBank/DDBJ whole genome shotgun (WGS) entry which is preliminary data.</text>
</comment>
<dbReference type="PANTHER" id="PTHR10015:SF206">
    <property type="entry name" value="HSF-TYPE DNA-BINDING DOMAIN-CONTAINING PROTEIN"/>
    <property type="match status" value="1"/>
</dbReference>
<name>A0AAD2CMF0_9STRA</name>
<gene>
    <name evidence="7" type="ORF">CYCCA115_LOCUS5233</name>
</gene>
<dbReference type="Pfam" id="PF00447">
    <property type="entry name" value="HSF_DNA-bind"/>
    <property type="match status" value="1"/>
</dbReference>
<feature type="region of interest" description="Disordered" evidence="5">
    <location>
        <begin position="46"/>
        <end position="92"/>
    </location>
</feature>
<dbReference type="Proteomes" id="UP001295423">
    <property type="component" value="Unassembled WGS sequence"/>
</dbReference>
<dbReference type="InterPro" id="IPR000232">
    <property type="entry name" value="HSF_DNA-bd"/>
</dbReference>
<comment type="similarity">
    <text evidence="4">Belongs to the HSF family.</text>
</comment>
<organism evidence="7 8">
    <name type="scientific">Cylindrotheca closterium</name>
    <dbReference type="NCBI Taxonomy" id="2856"/>
    <lineage>
        <taxon>Eukaryota</taxon>
        <taxon>Sar</taxon>
        <taxon>Stramenopiles</taxon>
        <taxon>Ochrophyta</taxon>
        <taxon>Bacillariophyta</taxon>
        <taxon>Bacillariophyceae</taxon>
        <taxon>Bacillariophycidae</taxon>
        <taxon>Bacillariales</taxon>
        <taxon>Bacillariaceae</taxon>
        <taxon>Cylindrotheca</taxon>
    </lineage>
</organism>
<dbReference type="EMBL" id="CAKOGP040000557">
    <property type="protein sequence ID" value="CAJ1936521.1"/>
    <property type="molecule type" value="Genomic_DNA"/>
</dbReference>
<feature type="compositionally biased region" description="Polar residues" evidence="5">
    <location>
        <begin position="265"/>
        <end position="279"/>
    </location>
</feature>
<dbReference type="GO" id="GO:0005634">
    <property type="term" value="C:nucleus"/>
    <property type="evidence" value="ECO:0007669"/>
    <property type="project" value="UniProtKB-SubCell"/>
</dbReference>
<accession>A0AAD2CMF0</accession>